<dbReference type="SUPFAM" id="SSF47598">
    <property type="entry name" value="Ribbon-helix-helix"/>
    <property type="match status" value="1"/>
</dbReference>
<reference evidence="1 2" key="1">
    <citation type="journal article" date="2013" name="Genome Biol. Evol.">
        <title>Genomes of Stigonematalean cyanobacteria (subsection V) and the evolution of oxygenic photosynthesis from prokaryotes to plastids.</title>
        <authorList>
            <person name="Dagan T."/>
            <person name="Roettger M."/>
            <person name="Stucken K."/>
            <person name="Landan G."/>
            <person name="Koch R."/>
            <person name="Major P."/>
            <person name="Gould S.B."/>
            <person name="Goremykin V.V."/>
            <person name="Rippka R."/>
            <person name="Tandeau de Marsac N."/>
            <person name="Gugger M."/>
            <person name="Lockhart P.J."/>
            <person name="Allen J.F."/>
            <person name="Brune I."/>
            <person name="Maus I."/>
            <person name="Puhler A."/>
            <person name="Martin W.F."/>
        </authorList>
    </citation>
    <scope>NUCLEOTIDE SEQUENCE [LARGE SCALE GENOMIC DNA]</scope>
    <source>
        <strain evidence="1 2">PCC 7110</strain>
    </source>
</reference>
<dbReference type="EMBL" id="ANNX02000041">
    <property type="protein sequence ID" value="KYC38387.1"/>
    <property type="molecule type" value="Genomic_DNA"/>
</dbReference>
<dbReference type="RefSeq" id="WP_017746776.1">
    <property type="nucleotide sequence ID" value="NZ_KQ976354.1"/>
</dbReference>
<organism evidence="1 2">
    <name type="scientific">Scytonema hofmannii PCC 7110</name>
    <dbReference type="NCBI Taxonomy" id="128403"/>
    <lineage>
        <taxon>Bacteria</taxon>
        <taxon>Bacillati</taxon>
        <taxon>Cyanobacteriota</taxon>
        <taxon>Cyanophyceae</taxon>
        <taxon>Nostocales</taxon>
        <taxon>Scytonemataceae</taxon>
        <taxon>Scytonema</taxon>
    </lineage>
</organism>
<dbReference type="OrthoDB" id="7063513at2"/>
<dbReference type="Proteomes" id="UP000076925">
    <property type="component" value="Unassembled WGS sequence"/>
</dbReference>
<protein>
    <submittedName>
        <fullName evidence="1">DNA-binding protein</fullName>
    </submittedName>
</protein>
<gene>
    <name evidence="1" type="ORF">WA1_37015</name>
</gene>
<proteinExistence type="predicted"/>
<keyword evidence="1" id="KW-0238">DNA-binding</keyword>
<comment type="caution">
    <text evidence="1">The sequence shown here is derived from an EMBL/GenBank/DDBJ whole genome shotgun (WGS) entry which is preliminary data.</text>
</comment>
<keyword evidence="2" id="KW-1185">Reference proteome</keyword>
<dbReference type="InterPro" id="IPR010985">
    <property type="entry name" value="Ribbon_hlx_hlx"/>
</dbReference>
<dbReference type="GO" id="GO:0006355">
    <property type="term" value="P:regulation of DNA-templated transcription"/>
    <property type="evidence" value="ECO:0007669"/>
    <property type="project" value="InterPro"/>
</dbReference>
<name>A0A139X102_9CYAN</name>
<evidence type="ECO:0000313" key="2">
    <source>
        <dbReference type="Proteomes" id="UP000076925"/>
    </source>
</evidence>
<dbReference type="CDD" id="cd21631">
    <property type="entry name" value="RHH_CopG_NikR-like"/>
    <property type="match status" value="1"/>
</dbReference>
<accession>A0A139X102</accession>
<sequence length="73" mass="8038">MSNTKEMVHFNLDLSPELNETLEELAEKIGGSKSDVLRQAIALMQIMVIAKEKGKKFGIAEPDQPLATEISIP</sequence>
<evidence type="ECO:0000313" key="1">
    <source>
        <dbReference type="EMBL" id="KYC38387.1"/>
    </source>
</evidence>
<dbReference type="AlphaFoldDB" id="A0A139X102"/>
<dbReference type="GO" id="GO:0003677">
    <property type="term" value="F:DNA binding"/>
    <property type="evidence" value="ECO:0007669"/>
    <property type="project" value="UniProtKB-KW"/>
</dbReference>